<feature type="transmembrane region" description="Helical" evidence="9">
    <location>
        <begin position="738"/>
        <end position="758"/>
    </location>
</feature>
<keyword evidence="7 9" id="KW-0472">Membrane</keyword>
<feature type="transmembrane region" description="Helical" evidence="9">
    <location>
        <begin position="688"/>
        <end position="708"/>
    </location>
</feature>
<dbReference type="EMBL" id="JBBPIX010000023">
    <property type="protein sequence ID" value="MEK6467254.1"/>
    <property type="molecule type" value="Genomic_DNA"/>
</dbReference>
<protein>
    <submittedName>
        <fullName evidence="11">Lipid II flippase MurJ</fullName>
    </submittedName>
</protein>
<dbReference type="PRINTS" id="PR01806">
    <property type="entry name" value="VIRFACTRMVIN"/>
</dbReference>
<evidence type="ECO:0000256" key="6">
    <source>
        <dbReference type="ARBA" id="ARBA00022989"/>
    </source>
</evidence>
<evidence type="ECO:0000256" key="1">
    <source>
        <dbReference type="ARBA" id="ARBA00004651"/>
    </source>
</evidence>
<feature type="transmembrane region" description="Helical" evidence="9">
    <location>
        <begin position="567"/>
        <end position="590"/>
    </location>
</feature>
<feature type="transmembrane region" description="Helical" evidence="9">
    <location>
        <begin position="510"/>
        <end position="533"/>
    </location>
</feature>
<feature type="transmembrane region" description="Helical" evidence="9">
    <location>
        <begin position="627"/>
        <end position="650"/>
    </location>
</feature>
<dbReference type="PANTHER" id="PTHR47019">
    <property type="entry name" value="LIPID II FLIPPASE MURJ"/>
    <property type="match status" value="1"/>
</dbReference>
<evidence type="ECO:0000259" key="10">
    <source>
        <dbReference type="Pfam" id="PF04932"/>
    </source>
</evidence>
<evidence type="ECO:0000256" key="8">
    <source>
        <dbReference type="SAM" id="MobiDB-lite"/>
    </source>
</evidence>
<feature type="transmembrane region" description="Helical" evidence="9">
    <location>
        <begin position="848"/>
        <end position="870"/>
    </location>
</feature>
<keyword evidence="3 9" id="KW-0812">Transmembrane</keyword>
<evidence type="ECO:0000256" key="3">
    <source>
        <dbReference type="ARBA" id="ARBA00022692"/>
    </source>
</evidence>
<evidence type="ECO:0000313" key="12">
    <source>
        <dbReference type="Proteomes" id="UP001367513"/>
    </source>
</evidence>
<evidence type="ECO:0000256" key="2">
    <source>
        <dbReference type="ARBA" id="ARBA00022475"/>
    </source>
</evidence>
<dbReference type="Pfam" id="PF03023">
    <property type="entry name" value="MurJ"/>
    <property type="match status" value="1"/>
</dbReference>
<gene>
    <name evidence="11" type="ORF">WG925_26255</name>
</gene>
<feature type="region of interest" description="Disordered" evidence="8">
    <location>
        <begin position="447"/>
        <end position="467"/>
    </location>
</feature>
<evidence type="ECO:0000256" key="4">
    <source>
        <dbReference type="ARBA" id="ARBA00022960"/>
    </source>
</evidence>
<evidence type="ECO:0000256" key="7">
    <source>
        <dbReference type="ARBA" id="ARBA00023136"/>
    </source>
</evidence>
<feature type="transmembrane region" description="Helical" evidence="9">
    <location>
        <begin position="234"/>
        <end position="250"/>
    </location>
</feature>
<reference evidence="11 12" key="1">
    <citation type="submission" date="2024-03" db="EMBL/GenBank/DDBJ databases">
        <title>Draft genome sequence of Pseudonocardia carboxydivorans JCM 14827.</title>
        <authorList>
            <person name="Duangmal K."/>
        </authorList>
    </citation>
    <scope>NUCLEOTIDE SEQUENCE [LARGE SCALE GENOMIC DNA]</scope>
    <source>
        <strain evidence="11 12">JCM 14827</strain>
    </source>
</reference>
<feature type="domain" description="O-antigen ligase-related" evidence="10">
    <location>
        <begin position="218"/>
        <end position="376"/>
    </location>
</feature>
<dbReference type="InterPro" id="IPR051050">
    <property type="entry name" value="Lipid_II_flippase_MurJ/MviN"/>
</dbReference>
<accession>A0ABU9ALF2</accession>
<feature type="transmembrane region" description="Helical" evidence="9">
    <location>
        <begin position="938"/>
        <end position="958"/>
    </location>
</feature>
<sequence length="975" mass="97802">MRGGAATTPVAEPPPTATMPSSPGRARPGVGWSTWSVAAIVLLVNLPWPHVEAGGSSVTAADLASLALVTVVVAGLVAGRFDLPRPAAVVLGALAAAATVSALVATDTSAALSGLVRYLQVFVLVPAAVAAVVRTPQRIAVVAGAFVVSGLVQGAVGVVQYLSGTGASIGGETVRAVGTFGAQEIMAMSAVVSFALAVCVAGAVALTDRRHRIVLTGLAVALLVPLAFSLSRGSWLASAVVLVLLLAHLGPAGLLRAAGVVTALAVVLVGGFGLGGGEIGTRLGSAVSSVGSPDSSVGDRYHLWDTATSIWSEHPVTGAGLRSFPELRDGHAPLGLNSSSDTDQPGAGYVKQELLSPHNQYLLVLSEQGLLGATALVGLLATVALGTLQRVRRSTTPTERAVGLAVLGMVLWQAIEFLYADTGGPTSVLVGVVVGLAASYGLRNRPGSGAPGVTGRPGTRSGRGSGESRMVLTATVVSAVLIALGSLGGVVRDLMLASYFGADGTTDAFLVAWTIAESAVPLLIDGAMALLLVPAFTRALAVAEPGAPTSDPRAAVAGVVSYALPRLALGLVVVAGIVAVTAPWLVGALAPGLAQPELGVQAMRVVAASLVFIGLAGFAAGALRAHLVFGPPAAISLAFNVGIVGSIVLFHERLGVLSAAIGVTAGAVLMVAVQLPSYLRRIPVPRAVLVKSSLISVGAFLPIAVYTLTRQAQVYVERFVGSTLAEGTISHLNYAQKIGQLPSTLALIIAVVTFPLLARSLVAGDAGDARRRLEADVRIVGAVVLLSTTFLFVFAPRVVQLLFERGAFTAADTADTAAILRIYVFGLLGQALVELVCRALFTGRSTFLPAATMGVGLVVTAVVAGIGASVWGAPGIAAGNAAGISVTAVGLLLARRSRAQAIDPRAIGVILLRLLPAVAVTAAIGVGIASLVRGLPGIVAVPVGGTAMMVVFAAVAMATGGLPSVRAVLGTGSAS</sequence>
<feature type="transmembrane region" description="Helical" evidence="9">
    <location>
        <begin position="906"/>
        <end position="932"/>
    </location>
</feature>
<keyword evidence="2" id="KW-1003">Cell membrane</keyword>
<comment type="subcellular location">
    <subcellularLocation>
        <location evidence="1">Cell membrane</location>
        <topology evidence="1">Multi-pass membrane protein</topology>
    </subcellularLocation>
</comment>
<feature type="compositionally biased region" description="Low complexity" evidence="8">
    <location>
        <begin position="1"/>
        <end position="10"/>
    </location>
</feature>
<organism evidence="11 12">
    <name type="scientific">Pseudonocardia alni subsp. carboxydivorans</name>
    <dbReference type="NCBI Taxonomy" id="415010"/>
    <lineage>
        <taxon>Bacteria</taxon>
        <taxon>Bacillati</taxon>
        <taxon>Actinomycetota</taxon>
        <taxon>Actinomycetes</taxon>
        <taxon>Pseudonocardiales</taxon>
        <taxon>Pseudonocardiaceae</taxon>
        <taxon>Pseudonocardia</taxon>
    </lineage>
</organism>
<dbReference type="InterPro" id="IPR007016">
    <property type="entry name" value="O-antigen_ligase-rel_domated"/>
</dbReference>
<evidence type="ECO:0000313" key="11">
    <source>
        <dbReference type="EMBL" id="MEK6467254.1"/>
    </source>
</evidence>
<feature type="transmembrane region" description="Helical" evidence="9">
    <location>
        <begin position="140"/>
        <end position="162"/>
    </location>
</feature>
<feature type="transmembrane region" description="Helical" evidence="9">
    <location>
        <begin position="213"/>
        <end position="228"/>
    </location>
</feature>
<evidence type="ECO:0000256" key="9">
    <source>
        <dbReference type="SAM" id="Phobius"/>
    </source>
</evidence>
<dbReference type="Pfam" id="PF04932">
    <property type="entry name" value="Wzy_C"/>
    <property type="match status" value="1"/>
</dbReference>
<dbReference type="Proteomes" id="UP001367513">
    <property type="component" value="Unassembled WGS sequence"/>
</dbReference>
<feature type="transmembrane region" description="Helical" evidence="9">
    <location>
        <begin position="470"/>
        <end position="490"/>
    </location>
</feature>
<keyword evidence="6 9" id="KW-1133">Transmembrane helix</keyword>
<keyword evidence="4" id="KW-0133">Cell shape</keyword>
<feature type="transmembrane region" description="Helical" evidence="9">
    <location>
        <begin position="111"/>
        <end position="133"/>
    </location>
</feature>
<feature type="compositionally biased region" description="Low complexity" evidence="8">
    <location>
        <begin position="451"/>
        <end position="462"/>
    </location>
</feature>
<name>A0ABU9ALF2_PSEA5</name>
<feature type="transmembrane region" description="Helical" evidence="9">
    <location>
        <begin position="656"/>
        <end position="676"/>
    </location>
</feature>
<keyword evidence="12" id="KW-1185">Reference proteome</keyword>
<feature type="transmembrane region" description="Helical" evidence="9">
    <location>
        <begin position="426"/>
        <end position="442"/>
    </location>
</feature>
<feature type="transmembrane region" description="Helical" evidence="9">
    <location>
        <begin position="779"/>
        <end position="799"/>
    </location>
</feature>
<proteinExistence type="predicted"/>
<dbReference type="PANTHER" id="PTHR47019:SF1">
    <property type="entry name" value="LIPID II FLIPPASE MURJ"/>
    <property type="match status" value="1"/>
</dbReference>
<feature type="transmembrane region" description="Helical" evidence="9">
    <location>
        <begin position="602"/>
        <end position="620"/>
    </location>
</feature>
<feature type="region of interest" description="Disordered" evidence="8">
    <location>
        <begin position="1"/>
        <end position="26"/>
    </location>
</feature>
<feature type="transmembrane region" description="Helical" evidence="9">
    <location>
        <begin position="819"/>
        <end position="841"/>
    </location>
</feature>
<feature type="transmembrane region" description="Helical" evidence="9">
    <location>
        <begin position="86"/>
        <end position="105"/>
    </location>
</feature>
<dbReference type="InterPro" id="IPR004268">
    <property type="entry name" value="MurJ"/>
</dbReference>
<feature type="transmembrane region" description="Helical" evidence="9">
    <location>
        <begin position="401"/>
        <end position="420"/>
    </location>
</feature>
<keyword evidence="5" id="KW-0573">Peptidoglycan synthesis</keyword>
<evidence type="ECO:0000256" key="5">
    <source>
        <dbReference type="ARBA" id="ARBA00022984"/>
    </source>
</evidence>
<feature type="transmembrane region" description="Helical" evidence="9">
    <location>
        <begin position="29"/>
        <end position="48"/>
    </location>
</feature>
<dbReference type="RefSeq" id="WP_346103974.1">
    <property type="nucleotide sequence ID" value="NZ_BAAAOD010000028.1"/>
</dbReference>
<feature type="transmembrane region" description="Helical" evidence="9">
    <location>
        <begin position="185"/>
        <end position="206"/>
    </location>
</feature>
<feature type="transmembrane region" description="Helical" evidence="9">
    <location>
        <begin position="876"/>
        <end position="894"/>
    </location>
</feature>
<feature type="transmembrane region" description="Helical" evidence="9">
    <location>
        <begin position="369"/>
        <end position="389"/>
    </location>
</feature>
<feature type="transmembrane region" description="Helical" evidence="9">
    <location>
        <begin position="60"/>
        <end position="79"/>
    </location>
</feature>
<comment type="caution">
    <text evidence="11">The sequence shown here is derived from an EMBL/GenBank/DDBJ whole genome shotgun (WGS) entry which is preliminary data.</text>
</comment>
<feature type="transmembrane region" description="Helical" evidence="9">
    <location>
        <begin position="257"/>
        <end position="275"/>
    </location>
</feature>